<dbReference type="AlphaFoldDB" id="A0A951UNV6"/>
<reference evidence="1" key="1">
    <citation type="submission" date="2021-05" db="EMBL/GenBank/DDBJ databases">
        <authorList>
            <person name="Pietrasiak N."/>
            <person name="Ward R."/>
            <person name="Stajich J.E."/>
            <person name="Kurbessoian T."/>
        </authorList>
    </citation>
    <scope>NUCLEOTIDE SEQUENCE</scope>
    <source>
        <strain evidence="1">UHER 2000/2452</strain>
    </source>
</reference>
<evidence type="ECO:0000313" key="2">
    <source>
        <dbReference type="Proteomes" id="UP000757435"/>
    </source>
</evidence>
<dbReference type="Proteomes" id="UP000757435">
    <property type="component" value="Unassembled WGS sequence"/>
</dbReference>
<organism evidence="1 2">
    <name type="scientific">Drouetiella hepatica Uher 2000/2452</name>
    <dbReference type="NCBI Taxonomy" id="904376"/>
    <lineage>
        <taxon>Bacteria</taxon>
        <taxon>Bacillati</taxon>
        <taxon>Cyanobacteriota</taxon>
        <taxon>Cyanophyceae</taxon>
        <taxon>Oculatellales</taxon>
        <taxon>Oculatellaceae</taxon>
        <taxon>Drouetiella</taxon>
    </lineage>
</organism>
<reference evidence="1" key="2">
    <citation type="journal article" date="2022" name="Microbiol. Resour. Announc.">
        <title>Metagenome Sequencing to Explore Phylogenomics of Terrestrial Cyanobacteria.</title>
        <authorList>
            <person name="Ward R.D."/>
            <person name="Stajich J.E."/>
            <person name="Johansen J.R."/>
            <person name="Huntemann M."/>
            <person name="Clum A."/>
            <person name="Foster B."/>
            <person name="Foster B."/>
            <person name="Roux S."/>
            <person name="Palaniappan K."/>
            <person name="Varghese N."/>
            <person name="Mukherjee S."/>
            <person name="Reddy T.B.K."/>
            <person name="Daum C."/>
            <person name="Copeland A."/>
            <person name="Chen I.A."/>
            <person name="Ivanova N.N."/>
            <person name="Kyrpides N.C."/>
            <person name="Shapiro N."/>
            <person name="Eloe-Fadrosh E.A."/>
            <person name="Pietrasiak N."/>
        </authorList>
    </citation>
    <scope>NUCLEOTIDE SEQUENCE</scope>
    <source>
        <strain evidence="1">UHER 2000/2452</strain>
    </source>
</reference>
<sequence length="64" mass="6993">MQYLLVDTRQRPLGTMNSDKVYSVGDTLHNHDAQGYTVIGLNGFKQMSQTPSLTVIPIKAAIAS</sequence>
<proteinExistence type="predicted"/>
<name>A0A951UNV6_9CYAN</name>
<comment type="caution">
    <text evidence="1">The sequence shown here is derived from an EMBL/GenBank/DDBJ whole genome shotgun (WGS) entry which is preliminary data.</text>
</comment>
<accession>A0A951UNV6</accession>
<protein>
    <submittedName>
        <fullName evidence="1">Uncharacterized protein</fullName>
    </submittedName>
</protein>
<dbReference type="EMBL" id="JAHHHD010000009">
    <property type="protein sequence ID" value="MBW4659078.1"/>
    <property type="molecule type" value="Genomic_DNA"/>
</dbReference>
<evidence type="ECO:0000313" key="1">
    <source>
        <dbReference type="EMBL" id="MBW4659078.1"/>
    </source>
</evidence>
<gene>
    <name evidence="1" type="ORF">KME15_10410</name>
</gene>